<dbReference type="OrthoDB" id="8546841at2"/>
<feature type="domain" description="Ice-binding protein C-terminal" evidence="2">
    <location>
        <begin position="225"/>
        <end position="248"/>
    </location>
</feature>
<keyword evidence="1" id="KW-0732">Signal</keyword>
<sequence length="257" mass="27593">MKSFLKNKQCGQGIRKAAVLTAAIVSLSAASVSWAASITIDNRTFVNGSQSGNISVAGGVLAGQFNFNVTSPATLGNVTWNSTLQAFCIDINNSIKNPATYNIVAATDVGGLTNLQLSQVGWLFDNHGSSLGSSSQFDAAFQLTLWEIFFETGPTFNLNNGSFEAESGFSGARATANAWLSGVPTSDDYTSEKWEFYTLNPTNPQNNQRLITWREKDPSQPPQEISEPGTLLLLSIGLGVAFFSIRRRNGMQFASLA</sequence>
<dbReference type="NCBIfam" id="TIGR02595">
    <property type="entry name" value="PEP_CTERM"/>
    <property type="match status" value="1"/>
</dbReference>
<dbReference type="KEGG" id="neu:NE0912"/>
<dbReference type="HOGENOM" id="CLU_1081101_0_0_4"/>
<dbReference type="RefSeq" id="WP_011111523.1">
    <property type="nucleotide sequence ID" value="NC_004757.1"/>
</dbReference>
<dbReference type="InterPro" id="IPR013424">
    <property type="entry name" value="Ice-binding_C"/>
</dbReference>
<feature type="signal peptide" evidence="1">
    <location>
        <begin position="1"/>
        <end position="35"/>
    </location>
</feature>
<dbReference type="Proteomes" id="UP000001416">
    <property type="component" value="Chromosome"/>
</dbReference>
<dbReference type="eggNOG" id="ENOG502ZZH8">
    <property type="taxonomic scope" value="Bacteria"/>
</dbReference>
<reference evidence="3 4" key="1">
    <citation type="journal article" date="2003" name="J. Bacteriol.">
        <title>Complete genome sequence of the ammonia-oxidizing bacterium and obligate chemolithoautotroph Nitrosomonas europaea.</title>
        <authorList>
            <person name="Chain P."/>
            <person name="Lamerdin J."/>
            <person name="Larimer F."/>
            <person name="Regala W."/>
            <person name="Land M."/>
            <person name="Hauser L."/>
            <person name="Hooper A."/>
            <person name="Klotz M."/>
            <person name="Norton J."/>
            <person name="Sayavedra-Soto L."/>
            <person name="Arciero D."/>
            <person name="Hommes N."/>
            <person name="Whittaker M."/>
            <person name="Arp D."/>
        </authorList>
    </citation>
    <scope>NUCLEOTIDE SEQUENCE [LARGE SCALE GENOMIC DNA]</scope>
    <source>
        <strain evidence="4">ATCC 19718 / CIP 103999 / KCTC 2705 / NBRC 14298</strain>
    </source>
</reference>
<dbReference type="Pfam" id="PF07589">
    <property type="entry name" value="PEP-CTERM"/>
    <property type="match status" value="1"/>
</dbReference>
<keyword evidence="4" id="KW-1185">Reference proteome</keyword>
<name>Q82VY7_NITEU</name>
<protein>
    <recommendedName>
        <fullName evidence="2">Ice-binding protein C-terminal domain-containing protein</fullName>
    </recommendedName>
</protein>
<proteinExistence type="predicted"/>
<evidence type="ECO:0000313" key="4">
    <source>
        <dbReference type="Proteomes" id="UP000001416"/>
    </source>
</evidence>
<evidence type="ECO:0000313" key="3">
    <source>
        <dbReference type="EMBL" id="CAD84823.1"/>
    </source>
</evidence>
<accession>Q82VY7</accession>
<organism evidence="3 4">
    <name type="scientific">Nitrosomonas europaea (strain ATCC 19718 / CIP 103999 / KCTC 2705 / NBRC 14298)</name>
    <dbReference type="NCBI Taxonomy" id="228410"/>
    <lineage>
        <taxon>Bacteria</taxon>
        <taxon>Pseudomonadati</taxon>
        <taxon>Pseudomonadota</taxon>
        <taxon>Betaproteobacteria</taxon>
        <taxon>Nitrosomonadales</taxon>
        <taxon>Nitrosomonadaceae</taxon>
        <taxon>Nitrosomonas</taxon>
    </lineage>
</organism>
<feature type="chain" id="PRO_5004297199" description="Ice-binding protein C-terminal domain-containing protein" evidence="1">
    <location>
        <begin position="36"/>
        <end position="257"/>
    </location>
</feature>
<evidence type="ECO:0000256" key="1">
    <source>
        <dbReference type="SAM" id="SignalP"/>
    </source>
</evidence>
<dbReference type="GeneID" id="87104104"/>
<evidence type="ECO:0000259" key="2">
    <source>
        <dbReference type="Pfam" id="PF07589"/>
    </source>
</evidence>
<gene>
    <name evidence="3" type="ordered locus">NE0912</name>
</gene>
<dbReference type="EMBL" id="AL954747">
    <property type="protein sequence ID" value="CAD84823.1"/>
    <property type="molecule type" value="Genomic_DNA"/>
</dbReference>
<dbReference type="AlphaFoldDB" id="Q82VY7"/>